<sequence>MERRENISLWEALKNNDKPIVLYGMGDGADKILNELGRRGICAAGVFASDEFCRGQSFRGFPVISYAQAKERFGDMTVLVAFGTHLPEVMERIKRIGYEQELYVPDVPVYGEELFDMDYLKKHETELGQAYSLLADEASRQAFRDIVDYKISGKPEYLYSCESSIEEAYERVLCLGRRECYVDAGAYTGDTIRELIRYTGGYEKIFAFEPDEKNYRKLKRFAESLSNIECFRAAIYSQKGELCFRQRGGRNSAAGQSGVRIPADTLDRLLTGEPITYIKYDVEGMEQEAVRGTENVIRERKPKLLVSAYHRSEDIFRIPLLLWEIRPDYRVYLRHHPCLPAWDMNYYFV</sequence>
<proteinExistence type="predicted"/>
<dbReference type="Pfam" id="PF05050">
    <property type="entry name" value="Methyltransf_21"/>
    <property type="match status" value="1"/>
</dbReference>
<dbReference type="AlphaFoldDB" id="A0AAU8AA70"/>
<name>A0AAU8AA70_9FIRM</name>
<dbReference type="InterPro" id="IPR029063">
    <property type="entry name" value="SAM-dependent_MTases_sf"/>
</dbReference>
<dbReference type="InterPro" id="IPR052514">
    <property type="entry name" value="SAM-dependent_MTase"/>
</dbReference>
<dbReference type="PANTHER" id="PTHR34203">
    <property type="entry name" value="METHYLTRANSFERASE, FKBM FAMILY PROTEIN"/>
    <property type="match status" value="1"/>
</dbReference>
<evidence type="ECO:0000259" key="1">
    <source>
        <dbReference type="Pfam" id="PF05050"/>
    </source>
</evidence>
<dbReference type="InterPro" id="IPR006342">
    <property type="entry name" value="FkbM_mtfrase"/>
</dbReference>
<keyword evidence="2" id="KW-0489">Methyltransferase</keyword>
<dbReference type="NCBIfam" id="TIGR01444">
    <property type="entry name" value="fkbM_fam"/>
    <property type="match status" value="1"/>
</dbReference>
<keyword evidence="2" id="KW-0808">Transferase</keyword>
<dbReference type="Gene3D" id="3.40.50.150">
    <property type="entry name" value="Vaccinia Virus protein VP39"/>
    <property type="match status" value="1"/>
</dbReference>
<accession>A0AAU8AA70</accession>
<organism evidence="2">
    <name type="scientific">Christensenella massiliensis</name>
    <dbReference type="NCBI Taxonomy" id="1805714"/>
    <lineage>
        <taxon>Bacteria</taxon>
        <taxon>Bacillati</taxon>
        <taxon>Bacillota</taxon>
        <taxon>Clostridia</taxon>
        <taxon>Christensenellales</taxon>
        <taxon>Christensenellaceae</taxon>
        <taxon>Christensenella</taxon>
    </lineage>
</organism>
<dbReference type="RefSeq" id="WP_353423858.1">
    <property type="nucleotide sequence ID" value="NZ_CP117826.1"/>
</dbReference>
<gene>
    <name evidence="2" type="ORF">PUP29_03665</name>
</gene>
<protein>
    <submittedName>
        <fullName evidence="2">FkbM family methyltransferase</fullName>
    </submittedName>
</protein>
<dbReference type="SUPFAM" id="SSF53335">
    <property type="entry name" value="S-adenosyl-L-methionine-dependent methyltransferases"/>
    <property type="match status" value="1"/>
</dbReference>
<dbReference type="EMBL" id="CP117826">
    <property type="protein sequence ID" value="XCC63024.1"/>
    <property type="molecule type" value="Genomic_DNA"/>
</dbReference>
<evidence type="ECO:0000313" key="2">
    <source>
        <dbReference type="EMBL" id="XCC63024.1"/>
    </source>
</evidence>
<feature type="domain" description="Methyltransferase FkbM" evidence="1">
    <location>
        <begin position="183"/>
        <end position="314"/>
    </location>
</feature>
<reference evidence="2" key="1">
    <citation type="submission" date="2023-02" db="EMBL/GenBank/DDBJ databases">
        <title>Gut commensal Christensenella minuta modulates host metabolism via a new class of secondary bile acids.</title>
        <authorList>
            <person name="Liu C."/>
        </authorList>
    </citation>
    <scope>NUCLEOTIDE SEQUENCE</scope>
    <source>
        <strain evidence="2">CA70</strain>
    </source>
</reference>
<dbReference type="GO" id="GO:0008168">
    <property type="term" value="F:methyltransferase activity"/>
    <property type="evidence" value="ECO:0007669"/>
    <property type="project" value="UniProtKB-KW"/>
</dbReference>
<dbReference type="GO" id="GO:0032259">
    <property type="term" value="P:methylation"/>
    <property type="evidence" value="ECO:0007669"/>
    <property type="project" value="UniProtKB-KW"/>
</dbReference>
<dbReference type="PANTHER" id="PTHR34203:SF15">
    <property type="entry name" value="SLL1173 PROTEIN"/>
    <property type="match status" value="1"/>
</dbReference>